<name>A0A2M3ZT36_9DIPT</name>
<dbReference type="EMBL" id="GGFM01010938">
    <property type="protein sequence ID" value="MBW31689.1"/>
    <property type="molecule type" value="Transcribed_RNA"/>
</dbReference>
<organism evidence="1">
    <name type="scientific">Anopheles braziliensis</name>
    <dbReference type="NCBI Taxonomy" id="58242"/>
    <lineage>
        <taxon>Eukaryota</taxon>
        <taxon>Metazoa</taxon>
        <taxon>Ecdysozoa</taxon>
        <taxon>Arthropoda</taxon>
        <taxon>Hexapoda</taxon>
        <taxon>Insecta</taxon>
        <taxon>Pterygota</taxon>
        <taxon>Neoptera</taxon>
        <taxon>Endopterygota</taxon>
        <taxon>Diptera</taxon>
        <taxon>Nematocera</taxon>
        <taxon>Culicoidea</taxon>
        <taxon>Culicidae</taxon>
        <taxon>Anophelinae</taxon>
        <taxon>Anopheles</taxon>
    </lineage>
</organism>
<proteinExistence type="predicted"/>
<accession>A0A2M3ZT36</accession>
<protein>
    <submittedName>
        <fullName evidence="1">Putative secreted peptide</fullName>
    </submittedName>
</protein>
<dbReference type="AlphaFoldDB" id="A0A2M3ZT36"/>
<reference evidence="1" key="1">
    <citation type="submission" date="2018-01" db="EMBL/GenBank/DDBJ databases">
        <title>An insight into the sialome of Amazonian anophelines.</title>
        <authorList>
            <person name="Ribeiro J.M."/>
            <person name="Scarpassa V."/>
            <person name="Calvo E."/>
        </authorList>
    </citation>
    <scope>NUCLEOTIDE SEQUENCE</scope>
    <source>
        <tissue evidence="1">Salivary glands</tissue>
    </source>
</reference>
<sequence length="67" mass="7795">MAFFAFLLCGLLLVVLRFFSLLKVPLRRTPQYDIGDSRFVIKDFHYLRARLVNAVDHDFASLHVALQ</sequence>
<evidence type="ECO:0000313" key="1">
    <source>
        <dbReference type="EMBL" id="MBW31689.1"/>
    </source>
</evidence>